<organism evidence="10 11">
    <name type="scientific">Colletotrichum salicis</name>
    <dbReference type="NCBI Taxonomy" id="1209931"/>
    <lineage>
        <taxon>Eukaryota</taxon>
        <taxon>Fungi</taxon>
        <taxon>Dikarya</taxon>
        <taxon>Ascomycota</taxon>
        <taxon>Pezizomycotina</taxon>
        <taxon>Sordariomycetes</taxon>
        <taxon>Hypocreomycetidae</taxon>
        <taxon>Glomerellales</taxon>
        <taxon>Glomerellaceae</taxon>
        <taxon>Colletotrichum</taxon>
        <taxon>Colletotrichum acutatum species complex</taxon>
    </lineage>
</organism>
<evidence type="ECO:0000256" key="2">
    <source>
        <dbReference type="ARBA" id="ARBA00022723"/>
    </source>
</evidence>
<dbReference type="Proteomes" id="UP000070121">
    <property type="component" value="Unassembled WGS sequence"/>
</dbReference>
<evidence type="ECO:0000313" key="11">
    <source>
        <dbReference type="Proteomes" id="UP000070121"/>
    </source>
</evidence>
<dbReference type="OrthoDB" id="4161332at2759"/>
<feature type="region of interest" description="Disordered" evidence="8">
    <location>
        <begin position="83"/>
        <end position="107"/>
    </location>
</feature>
<dbReference type="GO" id="GO:0008270">
    <property type="term" value="F:zinc ion binding"/>
    <property type="evidence" value="ECO:0007669"/>
    <property type="project" value="InterPro"/>
</dbReference>
<dbReference type="InterPro" id="IPR036864">
    <property type="entry name" value="Zn2-C6_fun-type_DNA-bd_sf"/>
</dbReference>
<evidence type="ECO:0000313" key="10">
    <source>
        <dbReference type="EMBL" id="KXH43139.1"/>
    </source>
</evidence>
<evidence type="ECO:0000256" key="4">
    <source>
        <dbReference type="ARBA" id="ARBA00023015"/>
    </source>
</evidence>
<feature type="compositionally biased region" description="Polar residues" evidence="8">
    <location>
        <begin position="139"/>
        <end position="181"/>
    </location>
</feature>
<dbReference type="GO" id="GO:0003677">
    <property type="term" value="F:DNA binding"/>
    <property type="evidence" value="ECO:0007669"/>
    <property type="project" value="UniProtKB-KW"/>
</dbReference>
<keyword evidence="2" id="KW-0479">Metal-binding</keyword>
<reference evidence="10 11" key="1">
    <citation type="submission" date="2014-02" db="EMBL/GenBank/DDBJ databases">
        <title>The genome sequence of Colletotrichum salicis CBS 607.94.</title>
        <authorList>
            <person name="Baroncelli R."/>
            <person name="Thon M.R."/>
        </authorList>
    </citation>
    <scope>NUCLEOTIDE SEQUENCE [LARGE SCALE GENOMIC DNA]</scope>
    <source>
        <strain evidence="10 11">CBS 607.94</strain>
    </source>
</reference>
<keyword evidence="7" id="KW-0539">Nucleus</keyword>
<dbReference type="InterPro" id="IPR001138">
    <property type="entry name" value="Zn2Cys6_DnaBD"/>
</dbReference>
<keyword evidence="4" id="KW-0805">Transcription regulation</keyword>
<dbReference type="InterPro" id="IPR007219">
    <property type="entry name" value="XnlR_reg_dom"/>
</dbReference>
<dbReference type="CDD" id="cd12148">
    <property type="entry name" value="fungal_TF_MHR"/>
    <property type="match status" value="1"/>
</dbReference>
<gene>
    <name evidence="10" type="ORF">CSAL01_06022</name>
</gene>
<dbReference type="Gene3D" id="4.10.240.10">
    <property type="entry name" value="Zn(2)-C6 fungal-type DNA-binding domain"/>
    <property type="match status" value="1"/>
</dbReference>
<comment type="caution">
    <text evidence="10">The sequence shown here is derived from an EMBL/GenBank/DDBJ whole genome shotgun (WGS) entry which is preliminary data.</text>
</comment>
<evidence type="ECO:0000256" key="1">
    <source>
        <dbReference type="ARBA" id="ARBA00004123"/>
    </source>
</evidence>
<dbReference type="SMART" id="SM00906">
    <property type="entry name" value="Fungal_trans"/>
    <property type="match status" value="1"/>
</dbReference>
<dbReference type="GO" id="GO:0000981">
    <property type="term" value="F:DNA-binding transcription factor activity, RNA polymerase II-specific"/>
    <property type="evidence" value="ECO:0007669"/>
    <property type="project" value="InterPro"/>
</dbReference>
<dbReference type="GO" id="GO:0005634">
    <property type="term" value="C:nucleus"/>
    <property type="evidence" value="ECO:0007669"/>
    <property type="project" value="UniProtKB-SubCell"/>
</dbReference>
<evidence type="ECO:0000256" key="6">
    <source>
        <dbReference type="ARBA" id="ARBA00023163"/>
    </source>
</evidence>
<feature type="region of interest" description="Disordered" evidence="8">
    <location>
        <begin position="127"/>
        <end position="267"/>
    </location>
</feature>
<feature type="domain" description="Xylanolytic transcriptional activator regulatory" evidence="9">
    <location>
        <begin position="397"/>
        <end position="474"/>
    </location>
</feature>
<evidence type="ECO:0000256" key="5">
    <source>
        <dbReference type="ARBA" id="ARBA00023125"/>
    </source>
</evidence>
<protein>
    <submittedName>
        <fullName evidence="10">Fungal specific transcription factor domain-containing protein</fullName>
    </submittedName>
</protein>
<dbReference type="PANTHER" id="PTHR31313">
    <property type="entry name" value="TY1 ENHANCER ACTIVATOR"/>
    <property type="match status" value="1"/>
</dbReference>
<dbReference type="STRING" id="1209931.A0A135T4Q8"/>
<evidence type="ECO:0000256" key="3">
    <source>
        <dbReference type="ARBA" id="ARBA00022833"/>
    </source>
</evidence>
<dbReference type="GO" id="GO:0006351">
    <property type="term" value="P:DNA-templated transcription"/>
    <property type="evidence" value="ECO:0007669"/>
    <property type="project" value="InterPro"/>
</dbReference>
<proteinExistence type="predicted"/>
<comment type="subcellular location">
    <subcellularLocation>
        <location evidence="1">Nucleus</location>
    </subcellularLocation>
</comment>
<keyword evidence="11" id="KW-1185">Reference proteome</keyword>
<name>A0A135T4Q8_9PEZI</name>
<dbReference type="SUPFAM" id="SSF57701">
    <property type="entry name" value="Zn2/Cys6 DNA-binding domain"/>
    <property type="match status" value="1"/>
</dbReference>
<sequence length="793" mass="89079">MTRDRHASRASFACVRCKKDKRRCDISQILSSGDRLDRSCTSCRNKNEKCEVRYGEDKRSQRQPNETKALQRRMQALEEFVKNVSRSESTNKNPELPPSRHKADDDSDCLMEQARRIVDNYQDARTRAFPSPASSSSPGTQNMTISISPPEGAQSNRAVTSQQDLHPASHSRSVSFSGQNRPKTDDITHNGIRSISFSGPSRPEFDCVSEGFPPVTEEMGTPDSMHDFDQFLGSSTLFPYSENQTRSRSPRGEGPSFEEDSSQQARGALESFPEPEPIVSHLLDLFWKWQSSHLLVVDRALFLRHREIWDESEGHHGDRNYYTPCLLYAIMALASMISLDKGVVRYSTSTGGVAGETFAKRARSMFDLEMVHPTISTVQAALILGSRYGAMKDNSLGWMYSGIAFRMASKLGLHLDCSKAVSSGEMSQEMAELRRRVFWGCHIEDNLFSAYCGRPNSFMEWDISIPIPERQVTSVDKEDSESTSLLLHHTSTLSLLCSKILISIHRQRRHSSTGEMRLKASQLHRALWQWHHDLPKSLTWSSDSNILAQPYVFILQMNFYFALILLHRPFLRFSSKFLDIDDMSSSPLNSTHACATAAANITKLATTYRRSFNMRQMPPSVVHFIFIAGSIHLLNLRAAQPGNHEVLLQSSTEALSELGKSYPVAHKAGTELEGLIDKWRSAKEAEKRAAETNRAAQEVGNTMSSGCAIRPGVSDFLDIDFSPLEELGEFMDMKKGQQPATKSVFEMPPDIGFHEHLSLDQSGNDCMFLGQDWLQDGTGFESMDGSGCPWMYN</sequence>
<evidence type="ECO:0000259" key="9">
    <source>
        <dbReference type="SMART" id="SM00906"/>
    </source>
</evidence>
<keyword evidence="5" id="KW-0238">DNA-binding</keyword>
<dbReference type="InterPro" id="IPR051615">
    <property type="entry name" value="Transcr_Regulatory_Elem"/>
</dbReference>
<feature type="compositionally biased region" description="Polar residues" evidence="8">
    <location>
        <begin position="232"/>
        <end position="247"/>
    </location>
</feature>
<accession>A0A135T4Q8</accession>
<dbReference type="Pfam" id="PF04082">
    <property type="entry name" value="Fungal_trans"/>
    <property type="match status" value="1"/>
</dbReference>
<feature type="compositionally biased region" description="Polar residues" evidence="8">
    <location>
        <begin position="84"/>
        <end position="93"/>
    </location>
</feature>
<keyword evidence="3" id="KW-0862">Zinc</keyword>
<keyword evidence="6" id="KW-0804">Transcription</keyword>
<evidence type="ECO:0000256" key="7">
    <source>
        <dbReference type="ARBA" id="ARBA00023242"/>
    </source>
</evidence>
<dbReference type="PANTHER" id="PTHR31313:SF81">
    <property type="entry name" value="TY1 ENHANCER ACTIVATOR"/>
    <property type="match status" value="1"/>
</dbReference>
<dbReference type="EMBL" id="JFFI01002112">
    <property type="protein sequence ID" value="KXH43139.1"/>
    <property type="molecule type" value="Genomic_DNA"/>
</dbReference>
<evidence type="ECO:0000256" key="8">
    <source>
        <dbReference type="SAM" id="MobiDB-lite"/>
    </source>
</evidence>
<dbReference type="CDD" id="cd00067">
    <property type="entry name" value="GAL4"/>
    <property type="match status" value="1"/>
</dbReference>
<dbReference type="AlphaFoldDB" id="A0A135T4Q8"/>